<dbReference type="eggNOG" id="KOG3644">
    <property type="taxonomic scope" value="Eukaryota"/>
</dbReference>
<evidence type="ECO:0000256" key="6">
    <source>
        <dbReference type="ARBA" id="ARBA00023136"/>
    </source>
</evidence>
<dbReference type="GO" id="GO:0099095">
    <property type="term" value="F:ligand-gated monoatomic anion channel activity"/>
    <property type="evidence" value="ECO:0007669"/>
    <property type="project" value="UniProtKB-ARBA"/>
</dbReference>
<comment type="subcellular location">
    <subcellularLocation>
        <location evidence="2">Cell membrane</location>
    </subcellularLocation>
    <subcellularLocation>
        <location evidence="1">Membrane</location>
        <topology evidence="1">Multi-pass membrane protein</topology>
    </subcellularLocation>
</comment>
<reference evidence="11" key="1">
    <citation type="submission" date="2011-05" db="EMBL/GenBank/DDBJ databases">
        <authorList>
            <person name="Richards S.R."/>
            <person name="Qu J."/>
            <person name="Jiang H."/>
            <person name="Jhangiani S.N."/>
            <person name="Agravi P."/>
            <person name="Goodspeed R."/>
            <person name="Gross S."/>
            <person name="Mandapat C."/>
            <person name="Jackson L."/>
            <person name="Mathew T."/>
            <person name="Pu L."/>
            <person name="Thornton R."/>
            <person name="Saada N."/>
            <person name="Wilczek-Boney K.B."/>
            <person name="Lee S."/>
            <person name="Kovar C."/>
            <person name="Wu Y."/>
            <person name="Scherer S.E."/>
            <person name="Worley K.C."/>
            <person name="Muzny D.M."/>
            <person name="Gibbs R."/>
        </authorList>
    </citation>
    <scope>NUCLEOTIDE SEQUENCE</scope>
    <source>
        <strain evidence="11">Brora</strain>
    </source>
</reference>
<evidence type="ECO:0000256" key="1">
    <source>
        <dbReference type="ARBA" id="ARBA00004141"/>
    </source>
</evidence>
<keyword evidence="5" id="KW-0406">Ion transport</keyword>
<dbReference type="InterPro" id="IPR006028">
    <property type="entry name" value="GABAA/Glycine_rcpt"/>
</dbReference>
<evidence type="ECO:0000256" key="3">
    <source>
        <dbReference type="ARBA" id="ARBA00022448"/>
    </source>
</evidence>
<feature type="transmembrane region" description="Helical" evidence="8">
    <location>
        <begin position="299"/>
        <end position="320"/>
    </location>
</feature>
<dbReference type="GO" id="GO:0005254">
    <property type="term" value="F:chloride channel activity"/>
    <property type="evidence" value="ECO:0007669"/>
    <property type="project" value="UniProtKB-ARBA"/>
</dbReference>
<keyword evidence="8" id="KW-1133">Transmembrane helix</keyword>
<evidence type="ECO:0000259" key="9">
    <source>
        <dbReference type="Pfam" id="PF02932"/>
    </source>
</evidence>
<dbReference type="SUPFAM" id="SSF63712">
    <property type="entry name" value="Nicotinic receptor ligand binding domain-like"/>
    <property type="match status" value="1"/>
</dbReference>
<dbReference type="InterPro" id="IPR036734">
    <property type="entry name" value="Neur_chan_lig-bd_sf"/>
</dbReference>
<dbReference type="GO" id="GO:0004888">
    <property type="term" value="F:transmembrane signaling receptor activity"/>
    <property type="evidence" value="ECO:0007669"/>
    <property type="project" value="InterPro"/>
</dbReference>
<organism evidence="10 11">
    <name type="scientific">Strigamia maritima</name>
    <name type="common">European centipede</name>
    <name type="synonym">Geophilus maritimus</name>
    <dbReference type="NCBI Taxonomy" id="126957"/>
    <lineage>
        <taxon>Eukaryota</taxon>
        <taxon>Metazoa</taxon>
        <taxon>Ecdysozoa</taxon>
        <taxon>Arthropoda</taxon>
        <taxon>Myriapoda</taxon>
        <taxon>Chilopoda</taxon>
        <taxon>Pleurostigmophora</taxon>
        <taxon>Geophilomorpha</taxon>
        <taxon>Linotaeniidae</taxon>
        <taxon>Strigamia</taxon>
    </lineage>
</organism>
<protein>
    <recommendedName>
        <fullName evidence="9">Neurotransmitter-gated ion-channel transmembrane domain-containing protein</fullName>
    </recommendedName>
</protein>
<dbReference type="EMBL" id="JH431426">
    <property type="status" value="NOT_ANNOTATED_CDS"/>
    <property type="molecule type" value="Genomic_DNA"/>
</dbReference>
<dbReference type="SUPFAM" id="SSF90112">
    <property type="entry name" value="Neurotransmitter-gated ion-channel transmembrane pore"/>
    <property type="match status" value="2"/>
</dbReference>
<dbReference type="CDD" id="cd19049">
    <property type="entry name" value="LGIC_TM_anion"/>
    <property type="match status" value="1"/>
</dbReference>
<dbReference type="HOGENOM" id="CLU_010920_1_2_1"/>
<evidence type="ECO:0000313" key="10">
    <source>
        <dbReference type="EnsemblMetazoa" id="SMAR003951-PA"/>
    </source>
</evidence>
<dbReference type="PROSITE" id="PS51257">
    <property type="entry name" value="PROKAR_LIPOPROTEIN"/>
    <property type="match status" value="1"/>
</dbReference>
<dbReference type="AlphaFoldDB" id="T1IS87"/>
<feature type="transmembrane region" description="Helical" evidence="8">
    <location>
        <begin position="7"/>
        <end position="23"/>
    </location>
</feature>
<sequence>MIRTSKAAVLGLIVVIACLSFWLDPEIAAPRVAIGLTSLLTLATQFNNAQKDLPPVAYIKALDKRAKKIPRLSKRIGTFTLVNITMYNLDEYSSKHFHPKYCDMFAAMVTVIFDDNDNEKWLKSLMPKLIPQDFAIENNYAAYWFDPRLKPLETISDYEFKKNTRRSLELPHEFFEQLWRPSTKTMDFICTFNLKLYPFDIQECSVDIEMGTYAVTDNCNKIKSFTEIHLYNNKLKVEIYLDEHDKIEIPPQYKLLSYKIISCRNVVNDSKVQTSGPVPGTKRDCYKLVFKLRRNINSFIILIYIPSGLIVVIACLSFWLDPEIAAPRVAIGLTSLLTLATQFNNAQKDLPPVAYIKALDVWMFFCMFFVFATLVEFTASNYIRRNKNKVNETRNQQYTSSLLRFKMSMANQKNNKKNRAKKFPRLSRVLHVNNIDKIAMILFSMAFLIFNSAYWYIYITEYYAV</sequence>
<accession>T1IS87</accession>
<dbReference type="EnsemblMetazoa" id="SMAR003951-RA">
    <property type="protein sequence ID" value="SMAR003951-PA"/>
    <property type="gene ID" value="SMAR003951"/>
</dbReference>
<dbReference type="GO" id="GO:0005886">
    <property type="term" value="C:plasma membrane"/>
    <property type="evidence" value="ECO:0007669"/>
    <property type="project" value="UniProtKB-SubCell"/>
</dbReference>
<feature type="domain" description="Neurotransmitter-gated ion-channel transmembrane" evidence="9">
    <location>
        <begin position="12"/>
        <end position="63"/>
    </location>
</feature>
<dbReference type="PRINTS" id="PR00253">
    <property type="entry name" value="GABAARECEPTR"/>
</dbReference>
<proteinExistence type="predicted"/>
<reference evidence="10" key="2">
    <citation type="submission" date="2015-02" db="UniProtKB">
        <authorList>
            <consortium name="EnsemblMetazoa"/>
        </authorList>
    </citation>
    <scope>IDENTIFICATION</scope>
</reference>
<feature type="transmembrane region" description="Helical" evidence="8">
    <location>
        <begin position="361"/>
        <end position="379"/>
    </location>
</feature>
<dbReference type="Gene3D" id="1.20.58.390">
    <property type="entry name" value="Neurotransmitter-gated ion-channel transmembrane domain"/>
    <property type="match status" value="2"/>
</dbReference>
<feature type="domain" description="Neurotransmitter-gated ion-channel transmembrane" evidence="9">
    <location>
        <begin position="303"/>
        <end position="418"/>
    </location>
</feature>
<dbReference type="GO" id="GO:0005230">
    <property type="term" value="F:extracellular ligand-gated monoatomic ion channel activity"/>
    <property type="evidence" value="ECO:0007669"/>
    <property type="project" value="InterPro"/>
</dbReference>
<evidence type="ECO:0000256" key="2">
    <source>
        <dbReference type="ARBA" id="ARBA00004236"/>
    </source>
</evidence>
<feature type="transmembrane region" description="Helical" evidence="8">
    <location>
        <begin position="438"/>
        <end position="457"/>
    </location>
</feature>
<evidence type="ECO:0000256" key="8">
    <source>
        <dbReference type="SAM" id="Phobius"/>
    </source>
</evidence>
<dbReference type="Pfam" id="PF02932">
    <property type="entry name" value="Neur_chan_memb"/>
    <property type="match status" value="2"/>
</dbReference>
<keyword evidence="4" id="KW-1003">Cell membrane</keyword>
<dbReference type="PhylomeDB" id="T1IS87"/>
<dbReference type="STRING" id="126957.T1IS87"/>
<keyword evidence="3" id="KW-0813">Transport</keyword>
<dbReference type="InterPro" id="IPR006029">
    <property type="entry name" value="Neurotrans-gated_channel_TM"/>
</dbReference>
<keyword evidence="7" id="KW-0407">Ion channel</keyword>
<name>T1IS87_STRMM</name>
<dbReference type="Proteomes" id="UP000014500">
    <property type="component" value="Unassembled WGS sequence"/>
</dbReference>
<dbReference type="InterPro" id="IPR006201">
    <property type="entry name" value="Neur_channel"/>
</dbReference>
<dbReference type="PROSITE" id="PS00236">
    <property type="entry name" value="NEUROTR_ION_CHANNEL"/>
    <property type="match status" value="1"/>
</dbReference>
<keyword evidence="11" id="KW-1185">Reference proteome</keyword>
<keyword evidence="8" id="KW-0812">Transmembrane</keyword>
<evidence type="ECO:0000313" key="11">
    <source>
        <dbReference type="Proteomes" id="UP000014500"/>
    </source>
</evidence>
<dbReference type="Gene3D" id="2.70.170.10">
    <property type="entry name" value="Neurotransmitter-gated ion-channel ligand-binding domain"/>
    <property type="match status" value="1"/>
</dbReference>
<dbReference type="InterPro" id="IPR038050">
    <property type="entry name" value="Neuro_actylchol_rec"/>
</dbReference>
<evidence type="ECO:0000256" key="4">
    <source>
        <dbReference type="ARBA" id="ARBA00022475"/>
    </source>
</evidence>
<keyword evidence="6 8" id="KW-0472">Membrane</keyword>
<dbReference type="InterPro" id="IPR018000">
    <property type="entry name" value="Neurotransmitter_ion_chnl_CS"/>
</dbReference>
<dbReference type="PANTHER" id="PTHR18945">
    <property type="entry name" value="NEUROTRANSMITTER GATED ION CHANNEL"/>
    <property type="match status" value="1"/>
</dbReference>
<evidence type="ECO:0000256" key="7">
    <source>
        <dbReference type="ARBA" id="ARBA00023303"/>
    </source>
</evidence>
<dbReference type="InterPro" id="IPR036719">
    <property type="entry name" value="Neuro-gated_channel_TM_sf"/>
</dbReference>
<evidence type="ECO:0000256" key="5">
    <source>
        <dbReference type="ARBA" id="ARBA00023065"/>
    </source>
</evidence>